<feature type="region of interest" description="Disordered" evidence="2">
    <location>
        <begin position="1"/>
        <end position="41"/>
    </location>
</feature>
<protein>
    <submittedName>
        <fullName evidence="3">Uncharacterized protein</fullName>
    </submittedName>
</protein>
<keyword evidence="1" id="KW-0175">Coiled coil</keyword>
<sequence length="267" mass="29206">MSGRDTAKPGDLPPVPSKSSRSSSFNNKVPGSPSAGSELSEQELLAKPKEFLVQRVQALERQLKIRNSDCSRLLQERHELLPLKEKCNSQREMILALKEQLEIAKVEKASALEAVERYRKEERNAIHQERIGQAEAAMGGRATPKIRVKSISDSPPPSKSGNSSVSPLPPGGTVVQTSLGPQVIYNSSDISTVGFSKQSKPVDFLGGDMRFTQGKAGTGAHAGGSGDEVKDLMERAKDEANTELKYAEYEEDEDRKLHARLEALKKR</sequence>
<dbReference type="EMBL" id="LR877153">
    <property type="protein sequence ID" value="CAD2217740.1"/>
    <property type="molecule type" value="Genomic_DNA"/>
</dbReference>
<proteinExistence type="predicted"/>
<reference evidence="3 4" key="1">
    <citation type="submission" date="2020-08" db="EMBL/GenBank/DDBJ databases">
        <authorList>
            <person name="Newling K."/>
            <person name="Davey J."/>
            <person name="Forrester S."/>
        </authorList>
    </citation>
    <scope>NUCLEOTIDE SEQUENCE [LARGE SCALE GENOMIC DNA]</scope>
    <source>
        <strain evidence="4">Crithidia deanei Carvalho (ATCC PRA-265)</strain>
    </source>
</reference>
<evidence type="ECO:0000256" key="1">
    <source>
        <dbReference type="SAM" id="Coils"/>
    </source>
</evidence>
<name>A0A7G2CD38_9TRYP</name>
<keyword evidence="4" id="KW-1185">Reference proteome</keyword>
<feature type="compositionally biased region" description="Low complexity" evidence="2">
    <location>
        <begin position="17"/>
        <end position="30"/>
    </location>
</feature>
<feature type="coiled-coil region" evidence="1">
    <location>
        <begin position="56"/>
        <end position="121"/>
    </location>
</feature>
<evidence type="ECO:0000313" key="3">
    <source>
        <dbReference type="EMBL" id="CAD2217740.1"/>
    </source>
</evidence>
<accession>A0A7G2CD38</accession>
<dbReference type="OrthoDB" id="267570at2759"/>
<evidence type="ECO:0000256" key="2">
    <source>
        <dbReference type="SAM" id="MobiDB-lite"/>
    </source>
</evidence>
<feature type="region of interest" description="Disordered" evidence="2">
    <location>
        <begin position="129"/>
        <end position="175"/>
    </location>
</feature>
<organism evidence="3 4">
    <name type="scientific">Angomonas deanei</name>
    <dbReference type="NCBI Taxonomy" id="59799"/>
    <lineage>
        <taxon>Eukaryota</taxon>
        <taxon>Discoba</taxon>
        <taxon>Euglenozoa</taxon>
        <taxon>Kinetoplastea</taxon>
        <taxon>Metakinetoplastina</taxon>
        <taxon>Trypanosomatida</taxon>
        <taxon>Trypanosomatidae</taxon>
        <taxon>Strigomonadinae</taxon>
        <taxon>Angomonas</taxon>
    </lineage>
</organism>
<dbReference type="AlphaFoldDB" id="A0A7G2CD38"/>
<dbReference type="VEuPathDB" id="TriTrypDB:ADEAN_000522000"/>
<gene>
    <name evidence="3" type="ORF">ADEAN_000522000</name>
</gene>
<dbReference type="Proteomes" id="UP000515908">
    <property type="component" value="Chromosome 09"/>
</dbReference>
<evidence type="ECO:0000313" key="4">
    <source>
        <dbReference type="Proteomes" id="UP000515908"/>
    </source>
</evidence>